<keyword evidence="2" id="KW-0175">Coiled coil</keyword>
<sequence>MTAVQKEGDSRTKNNCARYLLMVYHMQYINFYMYVIMALFPQTILQHNELNEVRKSNQLIEARYRLTLGEQRLILHLCSLIHSSDKDFKSYEIRVKDFAKMFGLEKRNNIYKAVENAAKELAGKRLDISREGKEIYVSWLSYVEYVEGSGIVQVEFHKSLKPYLLQLQEYGNFTKYQINHVINFKSQYSIRLYELLKQKVFTAEQRKIKRFNRCFQLDEFRLILGIAKNEYCAFDNFRRRVIDPAVEEVSANTDLEIEEVRYGKTGRKITDITFYVTILTADELPTLQLEMEEETPKEQPHPIIERLISLGFGVETAKQYKTKYGIKRIERNIAYSLAKKQEGVVKDIPSYLNKAIKEDMGGGWEIGQQQVMDEKKTANAIENLNNMAAELRELAGEIKSLQHNSKLTNDATLWNQAETLKQKYFALENIYQAAKQNEEASNQKL</sequence>
<reference evidence="5 6" key="1">
    <citation type="submission" date="2023-08" db="EMBL/GenBank/DDBJ databases">
        <title>New molecular markers tilS and rpoB for phylogenetic and monitoring studies of the genus Thiothrix biodiversity.</title>
        <authorList>
            <person name="Ravin N.V."/>
            <person name="Smolyakov D."/>
            <person name="Markov N.D."/>
            <person name="Beletsky A.V."/>
            <person name="Mardanov A.V."/>
            <person name="Rudenko T.S."/>
            <person name="Grabovich M.Y."/>
        </authorList>
    </citation>
    <scope>NUCLEOTIDE SEQUENCE [LARGE SCALE GENOMIC DNA]</scope>
    <source>
        <strain evidence="5 6">MK1</strain>
        <plasmid evidence="5 6">pThlacMK1_1</plasmid>
    </source>
</reference>
<gene>
    <name evidence="5" type="ORF">RCF98_17630</name>
</gene>
<name>A0ABY9MWR8_9GAMM</name>
<evidence type="ECO:0000259" key="4">
    <source>
        <dbReference type="Pfam" id="PF01051"/>
    </source>
</evidence>
<dbReference type="Pfam" id="PF21205">
    <property type="entry name" value="Rep3_C"/>
    <property type="match status" value="1"/>
</dbReference>
<organism evidence="5 6">
    <name type="scientific">Thiothrix lacustris</name>
    <dbReference type="NCBI Taxonomy" id="525917"/>
    <lineage>
        <taxon>Bacteria</taxon>
        <taxon>Pseudomonadati</taxon>
        <taxon>Pseudomonadota</taxon>
        <taxon>Gammaproteobacteria</taxon>
        <taxon>Thiotrichales</taxon>
        <taxon>Thiotrichaceae</taxon>
        <taxon>Thiothrix</taxon>
    </lineage>
</organism>
<evidence type="ECO:0000313" key="6">
    <source>
        <dbReference type="Proteomes" id="UP001236657"/>
    </source>
</evidence>
<dbReference type="SUPFAM" id="SSF46785">
    <property type="entry name" value="Winged helix' DNA-binding domain"/>
    <property type="match status" value="2"/>
</dbReference>
<accession>A0ABY9MWR8</accession>
<dbReference type="Proteomes" id="UP001236657">
    <property type="component" value="Plasmid pThlacMK1_1"/>
</dbReference>
<dbReference type="EMBL" id="CP133219">
    <property type="protein sequence ID" value="WML92506.1"/>
    <property type="molecule type" value="Genomic_DNA"/>
</dbReference>
<dbReference type="InterPro" id="IPR036388">
    <property type="entry name" value="WH-like_DNA-bd_sf"/>
</dbReference>
<evidence type="ECO:0000256" key="2">
    <source>
        <dbReference type="SAM" id="Coils"/>
    </source>
</evidence>
<evidence type="ECO:0000256" key="3">
    <source>
        <dbReference type="SAM" id="Phobius"/>
    </source>
</evidence>
<feature type="transmembrane region" description="Helical" evidence="3">
    <location>
        <begin position="21"/>
        <end position="40"/>
    </location>
</feature>
<protein>
    <submittedName>
        <fullName evidence="5">Replication initiation protein</fullName>
    </submittedName>
</protein>
<keyword evidence="6" id="KW-1185">Reference proteome</keyword>
<dbReference type="InterPro" id="IPR000525">
    <property type="entry name" value="Initiator_Rep_WH1"/>
</dbReference>
<keyword evidence="3" id="KW-1133">Transmembrane helix</keyword>
<keyword evidence="5" id="KW-0614">Plasmid</keyword>
<dbReference type="Gene3D" id="1.10.10.10">
    <property type="entry name" value="Winged helix-like DNA-binding domain superfamily/Winged helix DNA-binding domain"/>
    <property type="match status" value="2"/>
</dbReference>
<comment type="similarity">
    <text evidence="1">Belongs to the initiator RepB protein family.</text>
</comment>
<feature type="coiled-coil region" evidence="2">
    <location>
        <begin position="374"/>
        <end position="437"/>
    </location>
</feature>
<dbReference type="InterPro" id="IPR036390">
    <property type="entry name" value="WH_DNA-bd_sf"/>
</dbReference>
<proteinExistence type="inferred from homology"/>
<dbReference type="RefSeq" id="WP_308898872.1">
    <property type="nucleotide sequence ID" value="NZ_CP133219.1"/>
</dbReference>
<evidence type="ECO:0000313" key="5">
    <source>
        <dbReference type="EMBL" id="WML92506.1"/>
    </source>
</evidence>
<dbReference type="Pfam" id="PF01051">
    <property type="entry name" value="Rep3_N"/>
    <property type="match status" value="1"/>
</dbReference>
<feature type="domain" description="Initiator Rep protein WH1" evidence="4">
    <location>
        <begin position="53"/>
        <end position="197"/>
    </location>
</feature>
<keyword evidence="3" id="KW-0472">Membrane</keyword>
<evidence type="ECO:0000256" key="1">
    <source>
        <dbReference type="ARBA" id="ARBA00038283"/>
    </source>
</evidence>
<keyword evidence="3" id="KW-0812">Transmembrane</keyword>
<geneLocation type="plasmid" evidence="5 6">
    <name>pThlacMK1_1</name>
</geneLocation>